<reference evidence="1" key="1">
    <citation type="submission" date="2021-06" db="EMBL/GenBank/DDBJ databases">
        <authorList>
            <person name="Kallberg Y."/>
            <person name="Tangrot J."/>
            <person name="Rosling A."/>
        </authorList>
    </citation>
    <scope>NUCLEOTIDE SEQUENCE</scope>
    <source>
        <strain evidence="1">MA461A</strain>
    </source>
</reference>
<evidence type="ECO:0000313" key="2">
    <source>
        <dbReference type="Proteomes" id="UP000789920"/>
    </source>
</evidence>
<name>A0ACA9NNB1_9GLOM</name>
<dbReference type="Proteomes" id="UP000789920">
    <property type="component" value="Unassembled WGS sequence"/>
</dbReference>
<feature type="non-terminal residue" evidence="1">
    <location>
        <position position="1"/>
    </location>
</feature>
<proteinExistence type="predicted"/>
<evidence type="ECO:0000313" key="1">
    <source>
        <dbReference type="EMBL" id="CAG8656365.1"/>
    </source>
</evidence>
<feature type="non-terminal residue" evidence="1">
    <location>
        <position position="167"/>
    </location>
</feature>
<gene>
    <name evidence="1" type="ORF">RPERSI_LOCUS8089</name>
</gene>
<dbReference type="EMBL" id="CAJVQC010014342">
    <property type="protein sequence ID" value="CAG8656365.1"/>
    <property type="molecule type" value="Genomic_DNA"/>
</dbReference>
<protein>
    <submittedName>
        <fullName evidence="1">11814_t:CDS:1</fullName>
    </submittedName>
</protein>
<keyword evidence="2" id="KW-1185">Reference proteome</keyword>
<organism evidence="1 2">
    <name type="scientific">Racocetra persica</name>
    <dbReference type="NCBI Taxonomy" id="160502"/>
    <lineage>
        <taxon>Eukaryota</taxon>
        <taxon>Fungi</taxon>
        <taxon>Fungi incertae sedis</taxon>
        <taxon>Mucoromycota</taxon>
        <taxon>Glomeromycotina</taxon>
        <taxon>Glomeromycetes</taxon>
        <taxon>Diversisporales</taxon>
        <taxon>Gigasporaceae</taxon>
        <taxon>Racocetra</taxon>
    </lineage>
</organism>
<comment type="caution">
    <text evidence="1">The sequence shown here is derived from an EMBL/GenBank/DDBJ whole genome shotgun (WGS) entry which is preliminary data.</text>
</comment>
<sequence length="167" mass="19977">SYHVYKNLEPSIFTKNLELSISTKNLEFLQNPLSIYDVLSFLDRDFLDDSGSNETSTEKPDDRIFAKRHKQITCKLYDSKYRNRSSISTIKRHFESNHKSVYQKYQNLSPPQIEHYGSCDEKKGFCVVEDKDFWVFIFELDPCYKLPSRQTISVYIWCIYEREREEL</sequence>
<accession>A0ACA9NNB1</accession>